<dbReference type="InterPro" id="IPR011250">
    <property type="entry name" value="OMP/PagP_B-barrel"/>
</dbReference>
<dbReference type="AlphaFoldDB" id="X1FUV8"/>
<evidence type="ECO:0000259" key="1">
    <source>
        <dbReference type="Pfam" id="PF13568"/>
    </source>
</evidence>
<feature type="non-terminal residue" evidence="2">
    <location>
        <position position="1"/>
    </location>
</feature>
<organism evidence="2">
    <name type="scientific">marine sediment metagenome</name>
    <dbReference type="NCBI Taxonomy" id="412755"/>
    <lineage>
        <taxon>unclassified sequences</taxon>
        <taxon>metagenomes</taxon>
        <taxon>ecological metagenomes</taxon>
    </lineage>
</organism>
<gene>
    <name evidence="2" type="ORF">S03H2_19921</name>
</gene>
<comment type="caution">
    <text evidence="2">The sequence shown here is derived from an EMBL/GenBank/DDBJ whole genome shotgun (WGS) entry which is preliminary data.</text>
</comment>
<name>X1FUV8_9ZZZZ</name>
<reference evidence="2" key="1">
    <citation type="journal article" date="2014" name="Front. Microbiol.">
        <title>High frequency of phylogenetically diverse reductive dehalogenase-homologous genes in deep subseafloor sedimentary metagenomes.</title>
        <authorList>
            <person name="Kawai M."/>
            <person name="Futagami T."/>
            <person name="Toyoda A."/>
            <person name="Takaki Y."/>
            <person name="Nishi S."/>
            <person name="Hori S."/>
            <person name="Arai W."/>
            <person name="Tsubouchi T."/>
            <person name="Morono Y."/>
            <person name="Uchiyama I."/>
            <person name="Ito T."/>
            <person name="Fujiyama A."/>
            <person name="Inagaki F."/>
            <person name="Takami H."/>
        </authorList>
    </citation>
    <scope>NUCLEOTIDE SEQUENCE</scope>
    <source>
        <strain evidence="2">Expedition CK06-06</strain>
    </source>
</reference>
<dbReference type="EMBL" id="BARU01010448">
    <property type="protein sequence ID" value="GAH33114.1"/>
    <property type="molecule type" value="Genomic_DNA"/>
</dbReference>
<evidence type="ECO:0000313" key="2">
    <source>
        <dbReference type="EMBL" id="GAH33114.1"/>
    </source>
</evidence>
<sequence>IKFMLGGNFSKYVISPEVYYDSFWNDYTYEISSKKGFLLGAGIEFNLARNISFEIDALYLQKGTKAHKSYSLLEIYVAPRKYTLHVISIPLLLNIKFLSGSSPYVLGGGEFSFILSHGYTSVLDGRTGDRISIKEFTQSFDYGLVIGGGFEVKMEATSFFIEGRYYHGLRNIIKGSIDWESTKITSVALILGFKI</sequence>
<dbReference type="SUPFAM" id="SSF56925">
    <property type="entry name" value="OMPA-like"/>
    <property type="match status" value="1"/>
</dbReference>
<dbReference type="InterPro" id="IPR025665">
    <property type="entry name" value="Beta-barrel_OMP_2"/>
</dbReference>
<feature type="domain" description="Outer membrane protein beta-barrel" evidence="1">
    <location>
        <begin position="4"/>
        <end position="173"/>
    </location>
</feature>
<protein>
    <recommendedName>
        <fullName evidence="1">Outer membrane protein beta-barrel domain-containing protein</fullName>
    </recommendedName>
</protein>
<dbReference type="Pfam" id="PF13568">
    <property type="entry name" value="OMP_b-brl_2"/>
    <property type="match status" value="1"/>
</dbReference>
<accession>X1FUV8</accession>
<proteinExistence type="predicted"/>